<dbReference type="STRING" id="282683.SAMN04488105_12259"/>
<evidence type="ECO:0000259" key="1">
    <source>
        <dbReference type="SMART" id="SM00470"/>
    </source>
</evidence>
<dbReference type="AlphaFoldDB" id="A0A1G7LBA9"/>
<dbReference type="SMART" id="SM00470">
    <property type="entry name" value="ParB"/>
    <property type="match status" value="1"/>
</dbReference>
<evidence type="ECO:0000313" key="2">
    <source>
        <dbReference type="EMBL" id="SDF46279.1"/>
    </source>
</evidence>
<feature type="domain" description="ParB-like N-terminal" evidence="1">
    <location>
        <begin position="55"/>
        <end position="131"/>
    </location>
</feature>
<protein>
    <submittedName>
        <fullName evidence="2">ParB-like nuclease domain-containing protein</fullName>
    </submittedName>
</protein>
<dbReference type="Gene3D" id="3.90.1530.30">
    <property type="match status" value="1"/>
</dbReference>
<keyword evidence="3" id="KW-1185">Reference proteome</keyword>
<dbReference type="Pfam" id="PF02195">
    <property type="entry name" value="ParB_N"/>
    <property type="match status" value="1"/>
</dbReference>
<proteinExistence type="predicted"/>
<dbReference type="InterPro" id="IPR003115">
    <property type="entry name" value="ParB_N"/>
</dbReference>
<sequence length="132" mass="14414">MYDVLARPLDLKTAEGCGPAAPLPVAGTSKQGVPVPKGLASHAKVHHARTMLEKHTVPISDVRVPLKRKKTLCEDKVQKIAESILEDGQTTPIQLRPDGDGYVLIEGLHRLEALRILGEVSVLAYFVRARLH</sequence>
<evidence type="ECO:0000313" key="3">
    <source>
        <dbReference type="Proteomes" id="UP000198994"/>
    </source>
</evidence>
<accession>A0A1G7LBA9</accession>
<dbReference type="Proteomes" id="UP000198994">
    <property type="component" value="Unassembled WGS sequence"/>
</dbReference>
<gene>
    <name evidence="2" type="ORF">SAMN04488105_12259</name>
</gene>
<dbReference type="InterPro" id="IPR036086">
    <property type="entry name" value="ParB/Sulfiredoxin_sf"/>
</dbReference>
<dbReference type="RefSeq" id="WP_242661848.1">
    <property type="nucleotide sequence ID" value="NZ_FNAV01000022.1"/>
</dbReference>
<dbReference type="EMBL" id="FNAV01000022">
    <property type="protein sequence ID" value="SDF46279.1"/>
    <property type="molecule type" value="Genomic_DNA"/>
</dbReference>
<organism evidence="2 3">
    <name type="scientific">Salipiger thiooxidans</name>
    <dbReference type="NCBI Taxonomy" id="282683"/>
    <lineage>
        <taxon>Bacteria</taxon>
        <taxon>Pseudomonadati</taxon>
        <taxon>Pseudomonadota</taxon>
        <taxon>Alphaproteobacteria</taxon>
        <taxon>Rhodobacterales</taxon>
        <taxon>Roseobacteraceae</taxon>
        <taxon>Salipiger</taxon>
    </lineage>
</organism>
<dbReference type="SUPFAM" id="SSF110849">
    <property type="entry name" value="ParB/Sulfiredoxin"/>
    <property type="match status" value="1"/>
</dbReference>
<reference evidence="3" key="1">
    <citation type="submission" date="2016-10" db="EMBL/GenBank/DDBJ databases">
        <authorList>
            <person name="Varghese N."/>
            <person name="Submissions S."/>
        </authorList>
    </citation>
    <scope>NUCLEOTIDE SEQUENCE [LARGE SCALE GENOMIC DNA]</scope>
    <source>
        <strain evidence="3">DSM 10146</strain>
    </source>
</reference>
<name>A0A1G7LBA9_9RHOB</name>